<gene>
    <name evidence="2" type="ORF">K4G66_22430</name>
</gene>
<dbReference type="Pfam" id="PF05299">
    <property type="entry name" value="Peptidase_M61"/>
    <property type="match status" value="1"/>
</dbReference>
<evidence type="ECO:0000259" key="1">
    <source>
        <dbReference type="PROSITE" id="PS50106"/>
    </source>
</evidence>
<accession>A0AA49GI52</accession>
<name>A0AA49GI52_9BACT</name>
<dbReference type="InterPro" id="IPR040756">
    <property type="entry name" value="Peptidase_M61_N"/>
</dbReference>
<dbReference type="InterPro" id="IPR036034">
    <property type="entry name" value="PDZ_sf"/>
</dbReference>
<dbReference type="Gene3D" id="2.30.42.10">
    <property type="match status" value="1"/>
</dbReference>
<feature type="domain" description="PDZ" evidence="1">
    <location>
        <begin position="465"/>
        <end position="531"/>
    </location>
</feature>
<dbReference type="PIRSF" id="PIRSF016493">
    <property type="entry name" value="Glycyl_aminpptds"/>
    <property type="match status" value="1"/>
</dbReference>
<dbReference type="InterPro" id="IPR027268">
    <property type="entry name" value="Peptidase_M4/M1_CTD_sf"/>
</dbReference>
<dbReference type="PROSITE" id="PS50106">
    <property type="entry name" value="PDZ"/>
    <property type="match status" value="1"/>
</dbReference>
<reference evidence="2" key="2">
    <citation type="journal article" date="2024" name="Antonie Van Leeuwenhoek">
        <title>Roseihalotalea indica gen. nov., sp. nov., a halophilic Bacteroidetes from mesopelagic Southwest Indian Ocean with higher carbohydrate metabolic potential.</title>
        <authorList>
            <person name="Chen B."/>
            <person name="Zhang M."/>
            <person name="Lin D."/>
            <person name="Ye J."/>
            <person name="Tang K."/>
        </authorList>
    </citation>
    <scope>NUCLEOTIDE SEQUENCE</scope>
    <source>
        <strain evidence="2">TK19036</strain>
    </source>
</reference>
<sequence>MIHCTISYEKPHQHWLNIELTFSGLTDETTYLQLPSWRPGRYELGNFAKNIQRFSITNNKGEVVPFRKTTKDRWEVNTVDTDTLKVSYNYYAAELNAGSTYLDDEQLYINFVNCILYQEGHTEEPYLVHLQLPNDYQVACGLKNPESHTLEAPSFYHLAESPLIASPTLTHWEYQVGDHRFHLWFQGNCVMDEQTTLDRFRAFTEDQIQMMGEFPAEDYHFLYHFLPYRAYHGVEHFNSTVIALGPSEQIVENSKPYLDFLGVSSHELFHTWNIIRIRPKEMFPYDYTRENYFPTGFIAEGVTTYYGDLFLVRSGVITKEEYFLELNKLFKRHFENFGRFNHSLVDSSFDLWLDGYSLGIPNRKVSIYVKGAMVSLILDLSLRNNTDQEHSLDTFMRYLWDFFGKAQRGYTLGDLEKLVGDLSGGQMDTYFERFIYGKEPLEITLNQLLYTVGCRLDITENALHSEGRFGFRAVNIEQKWIIQGIEPGSVADDFLALNDEIVAINGIHIQDSLEELLVGQEEVVVTLLRNQKLKTISLPRRDDLYYKVYTIAQRDNATEEEKAAFQHWLGCNWQ</sequence>
<dbReference type="InterPro" id="IPR024191">
    <property type="entry name" value="Peptidase_M61"/>
</dbReference>
<dbReference type="EMBL" id="CP120682">
    <property type="protein sequence ID" value="WKN35137.1"/>
    <property type="molecule type" value="Genomic_DNA"/>
</dbReference>
<dbReference type="SUPFAM" id="SSF50156">
    <property type="entry name" value="PDZ domain-like"/>
    <property type="match status" value="1"/>
</dbReference>
<evidence type="ECO:0000313" key="2">
    <source>
        <dbReference type="EMBL" id="WKN35137.1"/>
    </source>
</evidence>
<dbReference type="AlphaFoldDB" id="A0AA49GI52"/>
<protein>
    <submittedName>
        <fullName evidence="2">M61 family peptidase</fullName>
    </submittedName>
</protein>
<dbReference type="Gene3D" id="2.60.40.3650">
    <property type="match status" value="1"/>
</dbReference>
<reference evidence="2" key="1">
    <citation type="journal article" date="2023" name="Comput. Struct. Biotechnol. J.">
        <title>Discovery of a novel marine Bacteroidetes with a rich repertoire of carbohydrate-active enzymes.</title>
        <authorList>
            <person name="Chen B."/>
            <person name="Liu G."/>
            <person name="Chen Q."/>
            <person name="Wang H."/>
            <person name="Liu L."/>
            <person name="Tang K."/>
        </authorList>
    </citation>
    <scope>NUCLEOTIDE SEQUENCE</scope>
    <source>
        <strain evidence="2">TK19036</strain>
    </source>
</reference>
<dbReference type="InterPro" id="IPR007963">
    <property type="entry name" value="Peptidase_M61_catalytic"/>
</dbReference>
<organism evidence="2">
    <name type="scientific">Roseihalotalea indica</name>
    <dbReference type="NCBI Taxonomy" id="2867963"/>
    <lineage>
        <taxon>Bacteria</taxon>
        <taxon>Pseudomonadati</taxon>
        <taxon>Bacteroidota</taxon>
        <taxon>Cytophagia</taxon>
        <taxon>Cytophagales</taxon>
        <taxon>Catalimonadaceae</taxon>
        <taxon>Roseihalotalea</taxon>
    </lineage>
</organism>
<dbReference type="InterPro" id="IPR001478">
    <property type="entry name" value="PDZ"/>
</dbReference>
<proteinExistence type="predicted"/>
<dbReference type="SUPFAM" id="SSF55486">
    <property type="entry name" value="Metalloproteases ('zincins'), catalytic domain"/>
    <property type="match status" value="1"/>
</dbReference>
<dbReference type="Pfam" id="PF17899">
    <property type="entry name" value="Peptidase_M61_N"/>
    <property type="match status" value="1"/>
</dbReference>
<dbReference type="Gene3D" id="1.10.390.10">
    <property type="entry name" value="Neutral Protease Domain 2"/>
    <property type="match status" value="1"/>
</dbReference>